<dbReference type="AlphaFoldDB" id="A0AAW2F5S0"/>
<protein>
    <submittedName>
        <fullName evidence="2">Uncharacterized protein</fullName>
    </submittedName>
</protein>
<keyword evidence="3" id="KW-1185">Reference proteome</keyword>
<gene>
    <name evidence="2" type="ORF">PUN28_012868</name>
</gene>
<evidence type="ECO:0000313" key="3">
    <source>
        <dbReference type="Proteomes" id="UP001430953"/>
    </source>
</evidence>
<feature type="chain" id="PRO_5043901319" evidence="1">
    <location>
        <begin position="16"/>
        <end position="359"/>
    </location>
</feature>
<evidence type="ECO:0000256" key="1">
    <source>
        <dbReference type="SAM" id="SignalP"/>
    </source>
</evidence>
<reference evidence="2 3" key="1">
    <citation type="submission" date="2023-03" db="EMBL/GenBank/DDBJ databases">
        <title>High recombination rates correlate with genetic variation in Cardiocondyla obscurior ants.</title>
        <authorList>
            <person name="Errbii M."/>
        </authorList>
    </citation>
    <scope>NUCLEOTIDE SEQUENCE [LARGE SCALE GENOMIC DNA]</scope>
    <source>
        <strain evidence="2">Alpha-2009</strain>
        <tissue evidence="2">Whole body</tissue>
    </source>
</reference>
<proteinExistence type="predicted"/>
<comment type="caution">
    <text evidence="2">The sequence shown here is derived from an EMBL/GenBank/DDBJ whole genome shotgun (WGS) entry which is preliminary data.</text>
</comment>
<feature type="signal peptide" evidence="1">
    <location>
        <begin position="1"/>
        <end position="15"/>
    </location>
</feature>
<organism evidence="2 3">
    <name type="scientific">Cardiocondyla obscurior</name>
    <dbReference type="NCBI Taxonomy" id="286306"/>
    <lineage>
        <taxon>Eukaryota</taxon>
        <taxon>Metazoa</taxon>
        <taxon>Ecdysozoa</taxon>
        <taxon>Arthropoda</taxon>
        <taxon>Hexapoda</taxon>
        <taxon>Insecta</taxon>
        <taxon>Pterygota</taxon>
        <taxon>Neoptera</taxon>
        <taxon>Endopterygota</taxon>
        <taxon>Hymenoptera</taxon>
        <taxon>Apocrita</taxon>
        <taxon>Aculeata</taxon>
        <taxon>Formicoidea</taxon>
        <taxon>Formicidae</taxon>
        <taxon>Myrmicinae</taxon>
        <taxon>Cardiocondyla</taxon>
    </lineage>
</organism>
<keyword evidence="1" id="KW-0732">Signal</keyword>
<dbReference type="Pfam" id="PF24664">
    <property type="entry name" value="Monjiviricetes_fusion"/>
    <property type="match status" value="1"/>
</dbReference>
<dbReference type="EMBL" id="JADYXP020000013">
    <property type="protein sequence ID" value="KAL0111264.1"/>
    <property type="molecule type" value="Genomic_DNA"/>
</dbReference>
<evidence type="ECO:0000313" key="2">
    <source>
        <dbReference type="EMBL" id="KAL0111264.1"/>
    </source>
</evidence>
<name>A0AAW2F5S0_9HYME</name>
<accession>A0AAW2F5S0</accession>
<sequence length="359" mass="40239">MLLIILVSSLQCVYGLIGYDCGGQHLNITTVSLLGTSECDLGYQKPNSSHVYVQLFQLSEYNYAEIYQCKIELFRTVQYCGMHSHISAVSNGRMEYFLEISPSKCSRAIQDSIFSLGTGGEINGLKPNSTNTHSFMLAGTVGYDGRCEGTQYSDPYGTWNNVIVDALIQITLKTAYVLLNLNSGKIMLKSGTVCDLTRGTCVDSEDGHTFWKPMPTSSCNFHQYDVLYEGLATKLISQAEDSTYATVYSLVTQDLTFALTAAHQQSLCGYTLHNTEHPKLFILETVKGNTFTHRGSIHVGNLDIFTYVNSKFVYVEKHIKQQMTSLYHNVMQHRCELEREVIKNTLSFAFLQPDEFDIA</sequence>
<dbReference type="Proteomes" id="UP001430953">
    <property type="component" value="Unassembled WGS sequence"/>
</dbReference>